<evidence type="ECO:0000256" key="5">
    <source>
        <dbReference type="ARBA" id="ARBA00023027"/>
    </source>
</evidence>
<dbReference type="InterPro" id="IPR014026">
    <property type="entry name" value="UDP-Glc/GDP-Man_DH_dimer"/>
</dbReference>
<organism evidence="8">
    <name type="scientific">freshwater metagenome</name>
    <dbReference type="NCBI Taxonomy" id="449393"/>
    <lineage>
        <taxon>unclassified sequences</taxon>
        <taxon>metagenomes</taxon>
        <taxon>ecological metagenomes</taxon>
    </lineage>
</organism>
<protein>
    <recommendedName>
        <fullName evidence="3">UDP-glucose 6-dehydrogenase</fullName>
        <ecNumber evidence="3">1.1.1.22</ecNumber>
    </recommendedName>
</protein>
<dbReference type="InterPro" id="IPR036220">
    <property type="entry name" value="UDP-Glc/GDP-Man_DH_C_sf"/>
</dbReference>
<evidence type="ECO:0000313" key="8">
    <source>
        <dbReference type="EMBL" id="CAB4572641.1"/>
    </source>
</evidence>
<evidence type="ECO:0000256" key="2">
    <source>
        <dbReference type="ARBA" id="ARBA00006601"/>
    </source>
</evidence>
<sequence>MTTGMQVSVVGCGYLGAVLAAVLAEQGNQVIGLDVDDAKVPQLNSGIPPFFEPEFESVLQRSLATGNLSFTTDPTKLSASEIVFICVGTPQLDGGAADLSQLWRAADAIAPYLSETAVVVGRSTVPVGTAAKLEQRLNQKSGHNFQLAWNPEFLREGHAINDTRLPDRIVIGSNDINAISKIKEIYQPQLANQVPFLVMDVPTAELVKVSANAFLATKISFINAISEVADIAGADIVALAEAIGLDPRIGNKFLAAGVGFGGGCLPKDIRAFIASSQEIGAGEAMQFLVEVDRINLRQRDRVVRLAKSQLGDLTGKKVVVLGAAFKPNSDDVRDSPALDVANAIHQLGARVFVHDPKAIENARARFPELNYERDLTEIFKDAELVLHLTEWQQYRELDPAMLLTKVANPVIIDGRNVLDFAKWRAAGWQITGMGKRD</sequence>
<dbReference type="PANTHER" id="PTHR43750">
    <property type="entry name" value="UDP-GLUCOSE 6-DEHYDROGENASE TUAD"/>
    <property type="match status" value="1"/>
</dbReference>
<comment type="catalytic activity">
    <reaction evidence="6">
        <text>UDP-alpha-D-glucose + 2 NAD(+) + H2O = UDP-alpha-D-glucuronate + 2 NADH + 3 H(+)</text>
        <dbReference type="Rhea" id="RHEA:23596"/>
        <dbReference type="ChEBI" id="CHEBI:15377"/>
        <dbReference type="ChEBI" id="CHEBI:15378"/>
        <dbReference type="ChEBI" id="CHEBI:57540"/>
        <dbReference type="ChEBI" id="CHEBI:57945"/>
        <dbReference type="ChEBI" id="CHEBI:58052"/>
        <dbReference type="ChEBI" id="CHEBI:58885"/>
        <dbReference type="EC" id="1.1.1.22"/>
    </reaction>
</comment>
<dbReference type="InterPro" id="IPR017476">
    <property type="entry name" value="UDP-Glc/GDP-Man"/>
</dbReference>
<dbReference type="Gene3D" id="1.20.5.100">
    <property type="entry name" value="Cytochrome c1, transmembrane anchor, C-terminal"/>
    <property type="match status" value="1"/>
</dbReference>
<dbReference type="EMBL" id="CAEZTT010000028">
    <property type="protein sequence ID" value="CAB4572641.1"/>
    <property type="molecule type" value="Genomic_DNA"/>
</dbReference>
<dbReference type="GO" id="GO:0000271">
    <property type="term" value="P:polysaccharide biosynthetic process"/>
    <property type="evidence" value="ECO:0007669"/>
    <property type="project" value="InterPro"/>
</dbReference>
<gene>
    <name evidence="8" type="ORF">UFOPK1726_00374</name>
</gene>
<evidence type="ECO:0000256" key="3">
    <source>
        <dbReference type="ARBA" id="ARBA00012954"/>
    </source>
</evidence>
<dbReference type="UniPathway" id="UPA00038">
    <property type="reaction ID" value="UER00491"/>
</dbReference>
<dbReference type="InterPro" id="IPR008927">
    <property type="entry name" value="6-PGluconate_DH-like_C_sf"/>
</dbReference>
<dbReference type="GO" id="GO:0051287">
    <property type="term" value="F:NAD binding"/>
    <property type="evidence" value="ECO:0007669"/>
    <property type="project" value="InterPro"/>
</dbReference>
<accession>A0A6J6E8L1</accession>
<dbReference type="PIRSF" id="PIRSF500134">
    <property type="entry name" value="UDPglc_DH_bac"/>
    <property type="match status" value="1"/>
</dbReference>
<proteinExistence type="inferred from homology"/>
<dbReference type="SUPFAM" id="SSF51735">
    <property type="entry name" value="NAD(P)-binding Rossmann-fold domains"/>
    <property type="match status" value="1"/>
</dbReference>
<dbReference type="Pfam" id="PF00984">
    <property type="entry name" value="UDPG_MGDP_dh"/>
    <property type="match status" value="1"/>
</dbReference>
<comment type="similarity">
    <text evidence="2">Belongs to the UDP-glucose/GDP-mannose dehydrogenase family.</text>
</comment>
<evidence type="ECO:0000256" key="4">
    <source>
        <dbReference type="ARBA" id="ARBA00023002"/>
    </source>
</evidence>
<dbReference type="SMART" id="SM00984">
    <property type="entry name" value="UDPG_MGDP_dh_C"/>
    <property type="match status" value="1"/>
</dbReference>
<dbReference type="NCBIfam" id="TIGR03026">
    <property type="entry name" value="NDP-sugDHase"/>
    <property type="match status" value="1"/>
</dbReference>
<evidence type="ECO:0000259" key="7">
    <source>
        <dbReference type="SMART" id="SM00984"/>
    </source>
</evidence>
<reference evidence="8" key="1">
    <citation type="submission" date="2020-05" db="EMBL/GenBank/DDBJ databases">
        <authorList>
            <person name="Chiriac C."/>
            <person name="Salcher M."/>
            <person name="Ghai R."/>
            <person name="Kavagutti S V."/>
        </authorList>
    </citation>
    <scope>NUCLEOTIDE SEQUENCE</scope>
</reference>
<comment type="pathway">
    <text evidence="1">Nucleotide-sugar biosynthesis; UDP-alpha-D-glucuronate biosynthesis; UDP-alpha-D-glucuronate from UDP-alpha-D-glucose: step 1/1.</text>
</comment>
<dbReference type="Pfam" id="PF03721">
    <property type="entry name" value="UDPG_MGDP_dh_N"/>
    <property type="match status" value="1"/>
</dbReference>
<dbReference type="PIRSF" id="PIRSF000124">
    <property type="entry name" value="UDPglc_GDPman_dh"/>
    <property type="match status" value="1"/>
</dbReference>
<dbReference type="PANTHER" id="PTHR43750:SF3">
    <property type="entry name" value="UDP-GLUCOSE 6-DEHYDROGENASE TUAD"/>
    <property type="match status" value="1"/>
</dbReference>
<keyword evidence="5" id="KW-0520">NAD</keyword>
<feature type="domain" description="UDP-glucose/GDP-mannose dehydrogenase C-terminal" evidence="7">
    <location>
        <begin position="319"/>
        <end position="420"/>
    </location>
</feature>
<dbReference type="Pfam" id="PF03720">
    <property type="entry name" value="UDPG_MGDP_dh_C"/>
    <property type="match status" value="1"/>
</dbReference>
<dbReference type="InterPro" id="IPR014027">
    <property type="entry name" value="UDP-Glc/GDP-Man_DH_C"/>
</dbReference>
<dbReference type="InterPro" id="IPR036291">
    <property type="entry name" value="NAD(P)-bd_dom_sf"/>
</dbReference>
<dbReference type="SUPFAM" id="SSF52413">
    <property type="entry name" value="UDP-glucose/GDP-mannose dehydrogenase C-terminal domain"/>
    <property type="match status" value="1"/>
</dbReference>
<dbReference type="GO" id="GO:0003979">
    <property type="term" value="F:UDP-glucose 6-dehydrogenase activity"/>
    <property type="evidence" value="ECO:0007669"/>
    <property type="project" value="UniProtKB-EC"/>
</dbReference>
<name>A0A6J6E8L1_9ZZZZ</name>
<dbReference type="EC" id="1.1.1.22" evidence="3"/>
<evidence type="ECO:0000256" key="1">
    <source>
        <dbReference type="ARBA" id="ARBA00004701"/>
    </source>
</evidence>
<keyword evidence="4" id="KW-0560">Oxidoreductase</keyword>
<evidence type="ECO:0000256" key="6">
    <source>
        <dbReference type="ARBA" id="ARBA00047473"/>
    </source>
</evidence>
<dbReference type="GO" id="GO:0006065">
    <property type="term" value="P:UDP-glucuronate biosynthetic process"/>
    <property type="evidence" value="ECO:0007669"/>
    <property type="project" value="UniProtKB-UniPathway"/>
</dbReference>
<dbReference type="AlphaFoldDB" id="A0A6J6E8L1"/>
<dbReference type="InterPro" id="IPR028357">
    <property type="entry name" value="UDPglc_DH_bac"/>
</dbReference>
<dbReference type="Gene3D" id="3.40.50.720">
    <property type="entry name" value="NAD(P)-binding Rossmann-like Domain"/>
    <property type="match status" value="2"/>
</dbReference>
<dbReference type="SUPFAM" id="SSF48179">
    <property type="entry name" value="6-phosphogluconate dehydrogenase C-terminal domain-like"/>
    <property type="match status" value="1"/>
</dbReference>
<dbReference type="InterPro" id="IPR001732">
    <property type="entry name" value="UDP-Glc/GDP-Man_DH_N"/>
</dbReference>